<evidence type="ECO:0000313" key="7">
    <source>
        <dbReference type="Proteomes" id="UP000807306"/>
    </source>
</evidence>
<dbReference type="SUPFAM" id="SSF57829">
    <property type="entry name" value="Zn-binding ribosomal proteins"/>
    <property type="match status" value="1"/>
</dbReference>
<dbReference type="Proteomes" id="UP000807306">
    <property type="component" value="Unassembled WGS sequence"/>
</dbReference>
<dbReference type="NCBIfam" id="TIGR00280">
    <property type="entry name" value="eL43_euk_arch"/>
    <property type="match status" value="1"/>
</dbReference>
<sequence>MPTVEIKVYALFPRVLAQNDKVGTSSSNWYWVRCLTVPVNELKNRSVTSKPFKWLRYAIGVVVGGEGILSLDNNSPPAVCDYDACFPDCSFSVYYHLPDKEKARMFPVDPQMSRTATTSSVHTSRKNHIREQVKKRMVTAVHLLAHSRGDLYISTFTQRRNRPGQPNDIVDHINDTRNGLLLNRFTQSQVGVNVAFLKTPNFAMDTDDRYTTHLFSGDCWHLGGPSMDSNAALRVPDKAADSWPPSFIFDAVYASAVLRHFGTPDLNNAVTSLWQHIWYPEGMMTSTQAKYQRQLGRKSSIHHNEESHEDPQHGVPKPDFYDMVMILPFIGIPPKRLNEAMANAEYTAEVANQARAKAKTKRTKKVGITGKYGTRYGASLRKQVKKMEISQHARYTCTFCGKDSVKRTAVGIWHCRACKKTIAGGAWSVSTTAAATVRSTVRRLREITEA</sequence>
<dbReference type="InterPro" id="IPR011332">
    <property type="entry name" value="Ribosomal_zn-bd"/>
</dbReference>
<dbReference type="GO" id="GO:0003735">
    <property type="term" value="F:structural constituent of ribosome"/>
    <property type="evidence" value="ECO:0007669"/>
    <property type="project" value="InterPro"/>
</dbReference>
<dbReference type="GO" id="GO:0006412">
    <property type="term" value="P:translation"/>
    <property type="evidence" value="ECO:0007669"/>
    <property type="project" value="InterPro"/>
</dbReference>
<keyword evidence="2" id="KW-0862">Zinc</keyword>
<keyword evidence="3" id="KW-0689">Ribosomal protein</keyword>
<evidence type="ECO:0000256" key="2">
    <source>
        <dbReference type="ARBA" id="ARBA00022833"/>
    </source>
</evidence>
<comment type="caution">
    <text evidence="6">The sequence shown here is derived from an EMBL/GenBank/DDBJ whole genome shotgun (WGS) entry which is preliminary data.</text>
</comment>
<dbReference type="PANTHER" id="PTHR48129">
    <property type="entry name" value="60S RIBOSOMAL PROTEIN L37A"/>
    <property type="match status" value="1"/>
</dbReference>
<dbReference type="InterPro" id="IPR002674">
    <property type="entry name" value="Ribosomal_eL43"/>
</dbReference>
<accession>A0A9P6EAA1</accession>
<keyword evidence="4" id="KW-0687">Ribonucleoprotein</keyword>
<dbReference type="OrthoDB" id="3269637at2759"/>
<dbReference type="Pfam" id="PF01780">
    <property type="entry name" value="Ribosomal_L37ae"/>
    <property type="match status" value="1"/>
</dbReference>
<organism evidence="6 7">
    <name type="scientific">Crepidotus variabilis</name>
    <dbReference type="NCBI Taxonomy" id="179855"/>
    <lineage>
        <taxon>Eukaryota</taxon>
        <taxon>Fungi</taxon>
        <taxon>Dikarya</taxon>
        <taxon>Basidiomycota</taxon>
        <taxon>Agaricomycotina</taxon>
        <taxon>Agaricomycetes</taxon>
        <taxon>Agaricomycetidae</taxon>
        <taxon>Agaricales</taxon>
        <taxon>Agaricineae</taxon>
        <taxon>Crepidotaceae</taxon>
        <taxon>Crepidotus</taxon>
    </lineage>
</organism>
<evidence type="ECO:0000256" key="5">
    <source>
        <dbReference type="SAM" id="MobiDB-lite"/>
    </source>
</evidence>
<dbReference type="FunFam" id="2.20.25.30:FF:000002">
    <property type="entry name" value="60S ribosomal protein L37a"/>
    <property type="match status" value="1"/>
</dbReference>
<gene>
    <name evidence="6" type="ORF">CPB83DRAFT_909245</name>
</gene>
<dbReference type="InterPro" id="IPR050522">
    <property type="entry name" value="Ribosomal_protein_eL43"/>
</dbReference>
<dbReference type="EMBL" id="MU157885">
    <property type="protein sequence ID" value="KAF9525360.1"/>
    <property type="molecule type" value="Genomic_DNA"/>
</dbReference>
<dbReference type="PANTHER" id="PTHR48129:SF1">
    <property type="entry name" value="LARGE RIBOSOMAL SUBUNIT PROTEIN EL43"/>
    <property type="match status" value="1"/>
</dbReference>
<reference evidence="6" key="1">
    <citation type="submission" date="2020-11" db="EMBL/GenBank/DDBJ databases">
        <authorList>
            <consortium name="DOE Joint Genome Institute"/>
            <person name="Ahrendt S."/>
            <person name="Riley R."/>
            <person name="Andreopoulos W."/>
            <person name="Labutti K."/>
            <person name="Pangilinan J."/>
            <person name="Ruiz-Duenas F.J."/>
            <person name="Barrasa J.M."/>
            <person name="Sanchez-Garcia M."/>
            <person name="Camarero S."/>
            <person name="Miyauchi S."/>
            <person name="Serrano A."/>
            <person name="Linde D."/>
            <person name="Babiker R."/>
            <person name="Drula E."/>
            <person name="Ayuso-Fernandez I."/>
            <person name="Pacheco R."/>
            <person name="Padilla G."/>
            <person name="Ferreira P."/>
            <person name="Barriuso J."/>
            <person name="Kellner H."/>
            <person name="Castanera R."/>
            <person name="Alfaro M."/>
            <person name="Ramirez L."/>
            <person name="Pisabarro A.G."/>
            <person name="Kuo A."/>
            <person name="Tritt A."/>
            <person name="Lipzen A."/>
            <person name="He G."/>
            <person name="Yan M."/>
            <person name="Ng V."/>
            <person name="Cullen D."/>
            <person name="Martin F."/>
            <person name="Rosso M.-N."/>
            <person name="Henrissat B."/>
            <person name="Hibbett D."/>
            <person name="Martinez A.T."/>
            <person name="Grigoriev I.V."/>
        </authorList>
    </citation>
    <scope>NUCLEOTIDE SEQUENCE</scope>
    <source>
        <strain evidence="6">CBS 506.95</strain>
    </source>
</reference>
<dbReference type="InterPro" id="IPR011331">
    <property type="entry name" value="Ribosomal_eL37/eL43"/>
</dbReference>
<evidence type="ECO:0000256" key="1">
    <source>
        <dbReference type="ARBA" id="ARBA00008672"/>
    </source>
</evidence>
<feature type="compositionally biased region" description="Basic and acidic residues" evidence="5">
    <location>
        <begin position="302"/>
        <end position="312"/>
    </location>
</feature>
<dbReference type="GO" id="GO:1990904">
    <property type="term" value="C:ribonucleoprotein complex"/>
    <property type="evidence" value="ECO:0007669"/>
    <property type="project" value="UniProtKB-KW"/>
</dbReference>
<evidence type="ECO:0000313" key="6">
    <source>
        <dbReference type="EMBL" id="KAF9525360.1"/>
    </source>
</evidence>
<keyword evidence="7" id="KW-1185">Reference proteome</keyword>
<proteinExistence type="inferred from homology"/>
<feature type="region of interest" description="Disordered" evidence="5">
    <location>
        <begin position="289"/>
        <end position="315"/>
    </location>
</feature>
<dbReference type="GO" id="GO:0005840">
    <property type="term" value="C:ribosome"/>
    <property type="evidence" value="ECO:0007669"/>
    <property type="project" value="UniProtKB-KW"/>
</dbReference>
<evidence type="ECO:0000256" key="3">
    <source>
        <dbReference type="ARBA" id="ARBA00022980"/>
    </source>
</evidence>
<dbReference type="HAMAP" id="MF_00327">
    <property type="entry name" value="Ribosomal_eL43"/>
    <property type="match status" value="1"/>
</dbReference>
<evidence type="ECO:0000256" key="4">
    <source>
        <dbReference type="ARBA" id="ARBA00023274"/>
    </source>
</evidence>
<dbReference type="Gene3D" id="2.20.25.30">
    <property type="match status" value="1"/>
</dbReference>
<dbReference type="AlphaFoldDB" id="A0A9P6EAA1"/>
<name>A0A9P6EAA1_9AGAR</name>
<protein>
    <submittedName>
        <fullName evidence="6">Ribosomal L37ae protein family-domain-containing protein</fullName>
    </submittedName>
</protein>
<comment type="similarity">
    <text evidence="1">Belongs to the eukaryotic ribosomal protein eL43 family.</text>
</comment>